<dbReference type="Proteomes" id="UP001177023">
    <property type="component" value="Unassembled WGS sequence"/>
</dbReference>
<gene>
    <name evidence="1" type="ORF">MSPICULIGERA_LOCUS20754</name>
</gene>
<keyword evidence="2" id="KW-1185">Reference proteome</keyword>
<dbReference type="EMBL" id="CATQJA010002664">
    <property type="protein sequence ID" value="CAJ0582624.1"/>
    <property type="molecule type" value="Genomic_DNA"/>
</dbReference>
<protein>
    <submittedName>
        <fullName evidence="1">Uncharacterized protein</fullName>
    </submittedName>
</protein>
<organism evidence="1 2">
    <name type="scientific">Mesorhabditis spiculigera</name>
    <dbReference type="NCBI Taxonomy" id="96644"/>
    <lineage>
        <taxon>Eukaryota</taxon>
        <taxon>Metazoa</taxon>
        <taxon>Ecdysozoa</taxon>
        <taxon>Nematoda</taxon>
        <taxon>Chromadorea</taxon>
        <taxon>Rhabditida</taxon>
        <taxon>Rhabditina</taxon>
        <taxon>Rhabditomorpha</taxon>
        <taxon>Rhabditoidea</taxon>
        <taxon>Rhabditidae</taxon>
        <taxon>Mesorhabditinae</taxon>
        <taxon>Mesorhabditis</taxon>
    </lineage>
</organism>
<evidence type="ECO:0000313" key="2">
    <source>
        <dbReference type="Proteomes" id="UP001177023"/>
    </source>
</evidence>
<reference evidence="1" key="1">
    <citation type="submission" date="2023-06" db="EMBL/GenBank/DDBJ databases">
        <authorList>
            <person name="Delattre M."/>
        </authorList>
    </citation>
    <scope>NUCLEOTIDE SEQUENCE</scope>
    <source>
        <strain evidence="1">AF72</strain>
    </source>
</reference>
<dbReference type="AlphaFoldDB" id="A0AA36DA96"/>
<comment type="caution">
    <text evidence="1">The sequence shown here is derived from an EMBL/GenBank/DDBJ whole genome shotgun (WGS) entry which is preliminary data.</text>
</comment>
<feature type="non-terminal residue" evidence="1">
    <location>
        <position position="289"/>
    </location>
</feature>
<evidence type="ECO:0000313" key="1">
    <source>
        <dbReference type="EMBL" id="CAJ0582624.1"/>
    </source>
</evidence>
<name>A0AA36DA96_9BILA</name>
<sequence>MALLSLTVYDELRRCFFDAGPSSTNEPEIAKRFCAEASLGDLLRWRLVSRAFLRAADERLSQYHKVHIRVYEGLYHLHKQKVKPTKPLGEDVTWHPSACLLLCAMDAQTLGIAVDAKPSWKDISALIKLLQFFRQSVQFVHMDSPIIELLLKDLNNQKVTELLRLLNESRRPGWKVPYTEHCVASRFEPHPLIGPFFPRLKQFTITSNPKQLNALSRLMNYSIAVDQIFQKEKVDLVCLQVILGESWCRSKQRLFRHVNTFKKWSEASELGVRYVQQFQGDQKKRKPKL</sequence>
<proteinExistence type="predicted"/>
<accession>A0AA36DA96</accession>